<feature type="transmembrane region" description="Helical" evidence="6">
    <location>
        <begin position="325"/>
        <end position="342"/>
    </location>
</feature>
<dbReference type="OrthoDB" id="306876at2759"/>
<keyword evidence="9" id="KW-1185">Reference proteome</keyword>
<dbReference type="InterPro" id="IPR000620">
    <property type="entry name" value="EamA_dom"/>
</dbReference>
<feature type="transmembrane region" description="Helical" evidence="6">
    <location>
        <begin position="159"/>
        <end position="176"/>
    </location>
</feature>
<dbReference type="SUPFAM" id="SSF103481">
    <property type="entry name" value="Multidrug resistance efflux transporter EmrE"/>
    <property type="match status" value="2"/>
</dbReference>
<evidence type="ECO:0000256" key="3">
    <source>
        <dbReference type="ARBA" id="ARBA00022989"/>
    </source>
</evidence>
<comment type="caution">
    <text evidence="8">The sequence shown here is derived from an EMBL/GenBank/DDBJ whole genome shotgun (WGS) entry which is preliminary data.</text>
</comment>
<keyword evidence="2 6" id="KW-0812">Transmembrane</keyword>
<evidence type="ECO:0000313" key="9">
    <source>
        <dbReference type="Proteomes" id="UP000559027"/>
    </source>
</evidence>
<comment type="subcellular location">
    <subcellularLocation>
        <location evidence="1">Membrane</location>
        <topology evidence="1">Multi-pass membrane protein</topology>
    </subcellularLocation>
</comment>
<protein>
    <recommendedName>
        <fullName evidence="7">EamA domain-containing protein</fullName>
    </recommendedName>
</protein>
<feature type="transmembrane region" description="Helical" evidence="6">
    <location>
        <begin position="293"/>
        <end position="313"/>
    </location>
</feature>
<accession>A0A8H5CW73</accession>
<dbReference type="Pfam" id="PF00892">
    <property type="entry name" value="EamA"/>
    <property type="match status" value="2"/>
</dbReference>
<reference evidence="8 9" key="1">
    <citation type="journal article" date="2020" name="ISME J.">
        <title>Uncovering the hidden diversity of litter-decomposition mechanisms in mushroom-forming fungi.</title>
        <authorList>
            <person name="Floudas D."/>
            <person name="Bentzer J."/>
            <person name="Ahren D."/>
            <person name="Johansson T."/>
            <person name="Persson P."/>
            <person name="Tunlid A."/>
        </authorList>
    </citation>
    <scope>NUCLEOTIDE SEQUENCE [LARGE SCALE GENOMIC DNA]</scope>
    <source>
        <strain evidence="8 9">CBS 146.42</strain>
    </source>
</reference>
<organism evidence="8 9">
    <name type="scientific">Leucocoprinus leucothites</name>
    <dbReference type="NCBI Taxonomy" id="201217"/>
    <lineage>
        <taxon>Eukaryota</taxon>
        <taxon>Fungi</taxon>
        <taxon>Dikarya</taxon>
        <taxon>Basidiomycota</taxon>
        <taxon>Agaricomycotina</taxon>
        <taxon>Agaricomycetes</taxon>
        <taxon>Agaricomycetidae</taxon>
        <taxon>Agaricales</taxon>
        <taxon>Agaricineae</taxon>
        <taxon>Agaricaceae</taxon>
        <taxon>Leucocoprinus</taxon>
    </lineage>
</organism>
<gene>
    <name evidence="8" type="ORF">D9756_010262</name>
</gene>
<evidence type="ECO:0000256" key="6">
    <source>
        <dbReference type="SAM" id="Phobius"/>
    </source>
</evidence>
<dbReference type="EMBL" id="JAACJO010000023">
    <property type="protein sequence ID" value="KAF5347782.1"/>
    <property type="molecule type" value="Genomic_DNA"/>
</dbReference>
<sequence length="405" mass="43424">MTSTHTHTALGPNYTESGPQQDSYGSVVQGESASDPDDLNTGGQGKLQRGVEMARDVYHQNVGLLLVAGAQLFLSFMNVAVKKLNRIDPPVTALQLIIVRMSITWICSVTFMLATGVPDPLRGPEGVRLLFVVRGLSGFFGLFGIYFSLKYLSLSDATVLTFLSPLCTAAAGALLLGEKFSRKEAFAGLVSLCGVVLIARPPFIFGNDNKEPTGGILEISAGDVTPEQRLAAVGMGLVGVLGATGAYTSLRAIGKRAHPLHSLVMFSFYSVAGASIGMIATDTPFIVPTRLEWLGMLIMIGVFGFFAQILLTMGLARETAGRASMGMYSQIVFATILERVFFHTVPSVPSFIGTFMIISCALYVALTKKSSPSPRKEAKKPVVLRDEERGLLERRSEDSDAQKGI</sequence>
<keyword evidence="3 6" id="KW-1133">Transmembrane helix</keyword>
<dbReference type="PANTHER" id="PTHR22911">
    <property type="entry name" value="ACYL-MALONYL CONDENSING ENZYME-RELATED"/>
    <property type="match status" value="1"/>
</dbReference>
<feature type="transmembrane region" description="Helical" evidence="6">
    <location>
        <begin position="62"/>
        <end position="81"/>
    </location>
</feature>
<name>A0A8H5CW73_9AGAR</name>
<dbReference type="InterPro" id="IPR037185">
    <property type="entry name" value="EmrE-like"/>
</dbReference>
<evidence type="ECO:0000313" key="8">
    <source>
        <dbReference type="EMBL" id="KAF5347782.1"/>
    </source>
</evidence>
<feature type="transmembrane region" description="Helical" evidence="6">
    <location>
        <begin position="262"/>
        <end position="281"/>
    </location>
</feature>
<evidence type="ECO:0000256" key="1">
    <source>
        <dbReference type="ARBA" id="ARBA00004141"/>
    </source>
</evidence>
<feature type="domain" description="EamA" evidence="7">
    <location>
        <begin position="62"/>
        <end position="199"/>
    </location>
</feature>
<dbReference type="PANTHER" id="PTHR22911:SF6">
    <property type="entry name" value="SOLUTE CARRIER FAMILY 35 MEMBER G1"/>
    <property type="match status" value="1"/>
</dbReference>
<feature type="domain" description="EamA" evidence="7">
    <location>
        <begin position="236"/>
        <end position="362"/>
    </location>
</feature>
<feature type="transmembrane region" description="Helical" evidence="6">
    <location>
        <begin position="185"/>
        <end position="205"/>
    </location>
</feature>
<dbReference type="Proteomes" id="UP000559027">
    <property type="component" value="Unassembled WGS sequence"/>
</dbReference>
<feature type="region of interest" description="Disordered" evidence="5">
    <location>
        <begin position="369"/>
        <end position="405"/>
    </location>
</feature>
<dbReference type="AlphaFoldDB" id="A0A8H5CW73"/>
<evidence type="ECO:0000256" key="2">
    <source>
        <dbReference type="ARBA" id="ARBA00022692"/>
    </source>
</evidence>
<evidence type="ECO:0000256" key="4">
    <source>
        <dbReference type="ARBA" id="ARBA00023136"/>
    </source>
</evidence>
<dbReference type="GO" id="GO:0016020">
    <property type="term" value="C:membrane"/>
    <property type="evidence" value="ECO:0007669"/>
    <property type="project" value="UniProtKB-SubCell"/>
</dbReference>
<feature type="compositionally biased region" description="Polar residues" evidence="5">
    <location>
        <begin position="14"/>
        <end position="32"/>
    </location>
</feature>
<evidence type="ECO:0000256" key="5">
    <source>
        <dbReference type="SAM" id="MobiDB-lite"/>
    </source>
</evidence>
<feature type="transmembrane region" description="Helical" evidence="6">
    <location>
        <begin position="93"/>
        <end position="117"/>
    </location>
</feature>
<evidence type="ECO:0000259" key="7">
    <source>
        <dbReference type="Pfam" id="PF00892"/>
    </source>
</evidence>
<feature type="transmembrane region" description="Helical" evidence="6">
    <location>
        <begin position="129"/>
        <end position="147"/>
    </location>
</feature>
<proteinExistence type="predicted"/>
<feature type="compositionally biased region" description="Basic and acidic residues" evidence="5">
    <location>
        <begin position="374"/>
        <end position="405"/>
    </location>
</feature>
<feature type="transmembrane region" description="Helical" evidence="6">
    <location>
        <begin position="348"/>
        <end position="366"/>
    </location>
</feature>
<feature type="transmembrane region" description="Helical" evidence="6">
    <location>
        <begin position="230"/>
        <end position="250"/>
    </location>
</feature>
<feature type="region of interest" description="Disordered" evidence="5">
    <location>
        <begin position="1"/>
        <end position="46"/>
    </location>
</feature>
<keyword evidence="4 6" id="KW-0472">Membrane</keyword>